<evidence type="ECO:0000313" key="1">
    <source>
        <dbReference type="EMBL" id="KAK8859944.1"/>
    </source>
</evidence>
<proteinExistence type="predicted"/>
<comment type="caution">
    <text evidence="1">The sequence shown here is derived from an EMBL/GenBank/DDBJ whole genome shotgun (WGS) entry which is preliminary data.</text>
</comment>
<protein>
    <recommendedName>
        <fullName evidence="3">F-box domain-containing protein</fullName>
    </recommendedName>
</protein>
<evidence type="ECO:0000313" key="2">
    <source>
        <dbReference type="Proteomes" id="UP001390339"/>
    </source>
</evidence>
<dbReference type="Proteomes" id="UP001390339">
    <property type="component" value="Unassembled WGS sequence"/>
</dbReference>
<evidence type="ECO:0008006" key="3">
    <source>
        <dbReference type="Google" id="ProtNLM"/>
    </source>
</evidence>
<reference evidence="1 2" key="1">
    <citation type="journal article" date="2024" name="IMA Fungus">
        <title>Apiospora arundinis, a panoply of carbohydrate-active enzymes and secondary metabolites.</title>
        <authorList>
            <person name="Sorensen T."/>
            <person name="Petersen C."/>
            <person name="Muurmann A.T."/>
            <person name="Christiansen J.V."/>
            <person name="Brundto M.L."/>
            <person name="Overgaard C.K."/>
            <person name="Boysen A.T."/>
            <person name="Wollenberg R.D."/>
            <person name="Larsen T.O."/>
            <person name="Sorensen J.L."/>
            <person name="Nielsen K.L."/>
            <person name="Sondergaard T.E."/>
        </authorList>
    </citation>
    <scope>NUCLEOTIDE SEQUENCE [LARGE SCALE GENOMIC DNA]</scope>
    <source>
        <strain evidence="1 2">AAU 773</strain>
    </source>
</reference>
<keyword evidence="2" id="KW-1185">Reference proteome</keyword>
<dbReference type="EMBL" id="JAPCWZ010000006">
    <property type="protein sequence ID" value="KAK8859944.1"/>
    <property type="molecule type" value="Genomic_DNA"/>
</dbReference>
<gene>
    <name evidence="1" type="ORF">PGQ11_010678</name>
</gene>
<sequence>MAGYANLDRLPPELLIPILMNLLALECLDSILQASPAAFRVFEANNANIFESVFEASELD</sequence>
<name>A0ABR2IAC6_9PEZI</name>
<organism evidence="1 2">
    <name type="scientific">Apiospora arundinis</name>
    <dbReference type="NCBI Taxonomy" id="335852"/>
    <lineage>
        <taxon>Eukaryota</taxon>
        <taxon>Fungi</taxon>
        <taxon>Dikarya</taxon>
        <taxon>Ascomycota</taxon>
        <taxon>Pezizomycotina</taxon>
        <taxon>Sordariomycetes</taxon>
        <taxon>Xylariomycetidae</taxon>
        <taxon>Amphisphaeriales</taxon>
        <taxon>Apiosporaceae</taxon>
        <taxon>Apiospora</taxon>
    </lineage>
</organism>
<accession>A0ABR2IAC6</accession>